<sequence length="80" mass="8785">MLMIQSPRTQLGPWASRASSTSADAVEAERTIRDVLQCRISNPRNFIVRAKQNQLIIVRAKAKQNHRSVLGVGVLSAGES</sequence>
<feature type="region of interest" description="Disordered" evidence="1">
    <location>
        <begin position="1"/>
        <end position="23"/>
    </location>
</feature>
<dbReference type="Proteomes" id="UP000233837">
    <property type="component" value="Unassembled WGS sequence"/>
</dbReference>
<evidence type="ECO:0000256" key="1">
    <source>
        <dbReference type="SAM" id="MobiDB-lite"/>
    </source>
</evidence>
<keyword evidence="3" id="KW-1185">Reference proteome</keyword>
<evidence type="ECO:0000313" key="3">
    <source>
        <dbReference type="Proteomes" id="UP000233837"/>
    </source>
</evidence>
<dbReference type="EMBL" id="KZ504081">
    <property type="protein sequence ID" value="PKU59639.1"/>
    <property type="molecule type" value="Genomic_DNA"/>
</dbReference>
<evidence type="ECO:0000313" key="2">
    <source>
        <dbReference type="EMBL" id="PKU59639.1"/>
    </source>
</evidence>
<gene>
    <name evidence="2" type="ORF">MA16_Dca027407</name>
</gene>
<reference evidence="2 3" key="2">
    <citation type="journal article" date="2017" name="Nature">
        <title>The Apostasia genome and the evolution of orchids.</title>
        <authorList>
            <person name="Zhang G.Q."/>
            <person name="Liu K.W."/>
            <person name="Li Z."/>
            <person name="Lohaus R."/>
            <person name="Hsiao Y.Y."/>
            <person name="Niu S.C."/>
            <person name="Wang J.Y."/>
            <person name="Lin Y.C."/>
            <person name="Xu Q."/>
            <person name="Chen L.J."/>
            <person name="Yoshida K."/>
            <person name="Fujiwara S."/>
            <person name="Wang Z.W."/>
            <person name="Zhang Y.Q."/>
            <person name="Mitsuda N."/>
            <person name="Wang M."/>
            <person name="Liu G.H."/>
            <person name="Pecoraro L."/>
            <person name="Huang H.X."/>
            <person name="Xiao X.J."/>
            <person name="Lin M."/>
            <person name="Wu X.Y."/>
            <person name="Wu W.L."/>
            <person name="Chen Y.Y."/>
            <person name="Chang S.B."/>
            <person name="Sakamoto S."/>
            <person name="Ohme-Takagi M."/>
            <person name="Yagi M."/>
            <person name="Zeng S.J."/>
            <person name="Shen C.Y."/>
            <person name="Yeh C.M."/>
            <person name="Luo Y.B."/>
            <person name="Tsai W.C."/>
            <person name="Van de Peer Y."/>
            <person name="Liu Z.J."/>
        </authorList>
    </citation>
    <scope>NUCLEOTIDE SEQUENCE [LARGE SCALE GENOMIC DNA]</scope>
    <source>
        <tissue evidence="2">The whole plant</tissue>
    </source>
</reference>
<name>A0A2I0V8A6_9ASPA</name>
<reference evidence="2 3" key="1">
    <citation type="journal article" date="2016" name="Sci. Rep.">
        <title>The Dendrobium catenatum Lindl. genome sequence provides insights into polysaccharide synthase, floral development and adaptive evolution.</title>
        <authorList>
            <person name="Zhang G.Q."/>
            <person name="Xu Q."/>
            <person name="Bian C."/>
            <person name="Tsai W.C."/>
            <person name="Yeh C.M."/>
            <person name="Liu K.W."/>
            <person name="Yoshida K."/>
            <person name="Zhang L.S."/>
            <person name="Chang S.B."/>
            <person name="Chen F."/>
            <person name="Shi Y."/>
            <person name="Su Y.Y."/>
            <person name="Zhang Y.Q."/>
            <person name="Chen L.J."/>
            <person name="Yin Y."/>
            <person name="Lin M."/>
            <person name="Huang H."/>
            <person name="Deng H."/>
            <person name="Wang Z.W."/>
            <person name="Zhu S.L."/>
            <person name="Zhao X."/>
            <person name="Deng C."/>
            <person name="Niu S.C."/>
            <person name="Huang J."/>
            <person name="Wang M."/>
            <person name="Liu G.H."/>
            <person name="Yang H.J."/>
            <person name="Xiao X.J."/>
            <person name="Hsiao Y.Y."/>
            <person name="Wu W.L."/>
            <person name="Chen Y.Y."/>
            <person name="Mitsuda N."/>
            <person name="Ohme-Takagi M."/>
            <person name="Luo Y.B."/>
            <person name="Van de Peer Y."/>
            <person name="Liu Z.J."/>
        </authorList>
    </citation>
    <scope>NUCLEOTIDE SEQUENCE [LARGE SCALE GENOMIC DNA]</scope>
    <source>
        <tissue evidence="2">The whole plant</tissue>
    </source>
</reference>
<accession>A0A2I0V8A6</accession>
<proteinExistence type="predicted"/>
<dbReference type="AlphaFoldDB" id="A0A2I0V8A6"/>
<organism evidence="2 3">
    <name type="scientific">Dendrobium catenatum</name>
    <dbReference type="NCBI Taxonomy" id="906689"/>
    <lineage>
        <taxon>Eukaryota</taxon>
        <taxon>Viridiplantae</taxon>
        <taxon>Streptophyta</taxon>
        <taxon>Embryophyta</taxon>
        <taxon>Tracheophyta</taxon>
        <taxon>Spermatophyta</taxon>
        <taxon>Magnoliopsida</taxon>
        <taxon>Liliopsida</taxon>
        <taxon>Asparagales</taxon>
        <taxon>Orchidaceae</taxon>
        <taxon>Epidendroideae</taxon>
        <taxon>Malaxideae</taxon>
        <taxon>Dendrobiinae</taxon>
        <taxon>Dendrobium</taxon>
    </lineage>
</organism>
<protein>
    <submittedName>
        <fullName evidence="2">Uncharacterized protein</fullName>
    </submittedName>
</protein>